<dbReference type="SMART" id="SM00534">
    <property type="entry name" value="MUTSac"/>
    <property type="match status" value="1"/>
</dbReference>
<dbReference type="EMBL" id="BAABUK010000034">
    <property type="protein sequence ID" value="GAA5816703.1"/>
    <property type="molecule type" value="Genomic_DNA"/>
</dbReference>
<proteinExistence type="inferred from homology"/>
<dbReference type="SUPFAM" id="SSF48334">
    <property type="entry name" value="DNA repair protein MutS, domain III"/>
    <property type="match status" value="1"/>
</dbReference>
<sequence>MSSLHIQPIEENAEQSAGNLSQHIELMDIDESNPLVSSTQPTKQTLNLTTKSVIPSSVLSDTERKNITGSINYSKGPATVVTSKRPPFSKRIMTITEGRGVAIEIGLCVFDVNSCEFIISQLADSQTFTRTLQKINLNDPQKIIVASSSMDNLQSSTVNEEVGTTLCQWIRRQFPRIPIISFPRRYFNDEEGKNYIRTYGLQEDVIGLLVGVSKKYFCLAAVAGTFRHLFLNEGHSFAEHTIKFSYQGAEGTMLIVSNTTSNHTKNTLLGILDRTLTPMGKRLLRMNILQPPCSINIIKDRLDAIEELSKHEENIFNIQSCLKQLTDLDYTASFLAKVPSKIKTKNSISAVQHAEMKLNQVIALKQAVKSIQSIESHLPQILNQDEGKKEHILLETIYKILSNSAFAEFEQLVNEYINEEVGIQKTSLGIRNQKCYAVKAGVNGLLDVARQTYKETTEDIYELVSNYSEAYGVPMKLQFSSPSGFYITMASNHLAKLGQLPEEFINVIKKRKTLQFTTMELLQKNSRINESLTEVYLLSDKIVTELLQIFRDNINIFYKASEAIAILDMLTCLAVCNISSDYVRPEFSNTMAIKAGRHPILDHILSFPLVPNDTFASLSSSFQFITGPNMSGKSTYLRQIALLVIMAQLGSFVPAEYASFRLTDQLLSRLANDNTFTDIGTSSFMSEMRETSYILQNVTSTSLVIIDELGRSTSPSDALGITGAVCEDLIRTRSFCFFATHLHELTKTLNAYPNVVNLQFKVQVTKNNDNNCTVNYQYKIEDGHLSSENHYYGLQTAQILGLPQEVLSCAYIIILTIKYTGIYFADKILQLAQANMSDEQLNNHLLSLKNDIWKEESLFA</sequence>
<keyword evidence="9" id="KW-1185">Reference proteome</keyword>
<dbReference type="Gene3D" id="1.10.1420.10">
    <property type="match status" value="2"/>
</dbReference>
<evidence type="ECO:0000259" key="6">
    <source>
        <dbReference type="SMART" id="SM00533"/>
    </source>
</evidence>
<evidence type="ECO:0000256" key="4">
    <source>
        <dbReference type="ARBA" id="ARBA00023125"/>
    </source>
</evidence>
<dbReference type="SUPFAM" id="SSF52540">
    <property type="entry name" value="P-loop containing nucleoside triphosphate hydrolases"/>
    <property type="match status" value="1"/>
</dbReference>
<feature type="domain" description="DNA mismatch repair proteins mutS family" evidence="7">
    <location>
        <begin position="620"/>
        <end position="815"/>
    </location>
</feature>
<evidence type="ECO:0000313" key="8">
    <source>
        <dbReference type="EMBL" id="GAA5816703.1"/>
    </source>
</evidence>
<protein>
    <submittedName>
        <fullName evidence="8">Uncharacterized protein</fullName>
    </submittedName>
</protein>
<keyword evidence="4" id="KW-0238">DNA-binding</keyword>
<evidence type="ECO:0000256" key="3">
    <source>
        <dbReference type="ARBA" id="ARBA00022840"/>
    </source>
</evidence>
<evidence type="ECO:0000256" key="2">
    <source>
        <dbReference type="ARBA" id="ARBA00022741"/>
    </source>
</evidence>
<feature type="domain" description="DNA mismatch repair protein MutS core" evidence="6">
    <location>
        <begin position="263"/>
        <end position="604"/>
    </location>
</feature>
<dbReference type="InterPro" id="IPR045076">
    <property type="entry name" value="MutS"/>
</dbReference>
<dbReference type="Pfam" id="PF05190">
    <property type="entry name" value="MutS_IV"/>
    <property type="match status" value="1"/>
</dbReference>
<evidence type="ECO:0000256" key="5">
    <source>
        <dbReference type="ARBA" id="ARBA00023254"/>
    </source>
</evidence>
<dbReference type="Gene3D" id="3.40.50.300">
    <property type="entry name" value="P-loop containing nucleotide triphosphate hydrolases"/>
    <property type="match status" value="1"/>
</dbReference>
<dbReference type="CDD" id="cd03243">
    <property type="entry name" value="ABC_MutS_homologs"/>
    <property type="match status" value="1"/>
</dbReference>
<comment type="similarity">
    <text evidence="1">Belongs to the DNA mismatch repair MutS family.</text>
</comment>
<evidence type="ECO:0000259" key="7">
    <source>
        <dbReference type="SMART" id="SM00534"/>
    </source>
</evidence>
<dbReference type="InterPro" id="IPR036187">
    <property type="entry name" value="DNA_mismatch_repair_MutS_sf"/>
</dbReference>
<dbReference type="Pfam" id="PF00488">
    <property type="entry name" value="MutS_V"/>
    <property type="match status" value="1"/>
</dbReference>
<dbReference type="InterPro" id="IPR017261">
    <property type="entry name" value="DNA_mismatch_repair_MutS/MSH"/>
</dbReference>
<dbReference type="InterPro" id="IPR007861">
    <property type="entry name" value="DNA_mismatch_repair_MutS_clamp"/>
</dbReference>
<dbReference type="InterPro" id="IPR036678">
    <property type="entry name" value="MutS_con_dom_sf"/>
</dbReference>
<name>A0ABP9ZC57_9FUNG</name>
<evidence type="ECO:0000256" key="1">
    <source>
        <dbReference type="ARBA" id="ARBA00006271"/>
    </source>
</evidence>
<dbReference type="PANTHER" id="PTHR11361:SF21">
    <property type="entry name" value="MUTS PROTEIN HOMOLOG 4"/>
    <property type="match status" value="1"/>
</dbReference>
<dbReference type="PIRSF" id="PIRSF037677">
    <property type="entry name" value="DNA_mis_repair_Msh6"/>
    <property type="match status" value="1"/>
</dbReference>
<evidence type="ECO:0000313" key="9">
    <source>
        <dbReference type="Proteomes" id="UP001473302"/>
    </source>
</evidence>
<accession>A0ABP9ZC57</accession>
<dbReference type="InterPro" id="IPR007696">
    <property type="entry name" value="DNA_mismatch_repair_MutS_core"/>
</dbReference>
<comment type="caution">
    <text evidence="8">The sequence shown here is derived from an EMBL/GenBank/DDBJ whole genome shotgun (WGS) entry which is preliminary data.</text>
</comment>
<organism evidence="8 9">
    <name type="scientific">Mucor flavus</name>
    <dbReference type="NCBI Taxonomy" id="439312"/>
    <lineage>
        <taxon>Eukaryota</taxon>
        <taxon>Fungi</taxon>
        <taxon>Fungi incertae sedis</taxon>
        <taxon>Mucoromycota</taxon>
        <taxon>Mucoromycotina</taxon>
        <taxon>Mucoromycetes</taxon>
        <taxon>Mucorales</taxon>
        <taxon>Mucorineae</taxon>
        <taxon>Mucoraceae</taxon>
        <taxon>Mucor</taxon>
    </lineage>
</organism>
<dbReference type="Proteomes" id="UP001473302">
    <property type="component" value="Unassembled WGS sequence"/>
</dbReference>
<keyword evidence="3" id="KW-0067">ATP-binding</keyword>
<dbReference type="Gene3D" id="3.30.420.110">
    <property type="entry name" value="MutS, connector domain"/>
    <property type="match status" value="1"/>
</dbReference>
<dbReference type="Pfam" id="PF05192">
    <property type="entry name" value="MutS_III"/>
    <property type="match status" value="1"/>
</dbReference>
<dbReference type="InterPro" id="IPR027417">
    <property type="entry name" value="P-loop_NTPase"/>
</dbReference>
<keyword evidence="2" id="KW-0547">Nucleotide-binding</keyword>
<reference evidence="8 9" key="1">
    <citation type="submission" date="2024-04" db="EMBL/GenBank/DDBJ databases">
        <title>genome sequences of Mucor flavus KT1a and Helicostylum pulchrum KT1b strains isolated from the surface of a dry-aged beef.</title>
        <authorList>
            <person name="Toyotome T."/>
            <person name="Hosono M."/>
            <person name="Torimaru M."/>
            <person name="Fukuda K."/>
            <person name="Mikami N."/>
        </authorList>
    </citation>
    <scope>NUCLEOTIDE SEQUENCE [LARGE SCALE GENOMIC DNA]</scope>
    <source>
        <strain evidence="8 9">KT1a</strain>
    </source>
</reference>
<keyword evidence="5" id="KW-0469">Meiosis</keyword>
<gene>
    <name evidence="8" type="ORF">MFLAVUS_010235</name>
</gene>
<dbReference type="PANTHER" id="PTHR11361">
    <property type="entry name" value="DNA MISMATCH REPAIR PROTEIN MUTS FAMILY MEMBER"/>
    <property type="match status" value="1"/>
</dbReference>
<dbReference type="InterPro" id="IPR000432">
    <property type="entry name" value="DNA_mismatch_repair_MutS_C"/>
</dbReference>
<dbReference type="SMART" id="SM00533">
    <property type="entry name" value="MUTSd"/>
    <property type="match status" value="1"/>
</dbReference>